<evidence type="ECO:0000313" key="1">
    <source>
        <dbReference type="EMBL" id="MEZ6853011.1"/>
    </source>
</evidence>
<dbReference type="EMBL" id="JBFSOO010000003">
    <property type="protein sequence ID" value="MEZ6853011.1"/>
    <property type="molecule type" value="Genomic_DNA"/>
</dbReference>
<proteinExistence type="predicted"/>
<accession>A0ABV4JQI0</accession>
<evidence type="ECO:0008006" key="3">
    <source>
        <dbReference type="Google" id="ProtNLM"/>
    </source>
</evidence>
<gene>
    <name evidence="1" type="ORF">AB2Z07_05585</name>
</gene>
<comment type="caution">
    <text evidence="1">The sequence shown here is derived from an EMBL/GenBank/DDBJ whole genome shotgun (WGS) entry which is preliminary data.</text>
</comment>
<protein>
    <recommendedName>
        <fullName evidence="3">Phage tail protein</fullName>
    </recommendedName>
</protein>
<evidence type="ECO:0000313" key="2">
    <source>
        <dbReference type="Proteomes" id="UP001568358"/>
    </source>
</evidence>
<dbReference type="Proteomes" id="UP001568358">
    <property type="component" value="Unassembled WGS sequence"/>
</dbReference>
<organism evidence="1 2">
    <name type="scientific">Halodesulfovibrio aestuarii</name>
    <dbReference type="NCBI Taxonomy" id="126333"/>
    <lineage>
        <taxon>Bacteria</taxon>
        <taxon>Pseudomonadati</taxon>
        <taxon>Thermodesulfobacteriota</taxon>
        <taxon>Desulfovibrionia</taxon>
        <taxon>Desulfovibrionales</taxon>
        <taxon>Desulfovibrionaceae</taxon>
        <taxon>Halodesulfovibrio</taxon>
    </lineage>
</organism>
<dbReference type="RefSeq" id="WP_371150182.1">
    <property type="nucleotide sequence ID" value="NZ_JBFSOO010000003.1"/>
</dbReference>
<name>A0ABV4JQI0_9BACT</name>
<reference evidence="1 2" key="1">
    <citation type="submission" date="2024-07" db="EMBL/GenBank/DDBJ databases">
        <title>Active virus-host system and metabolic interactions in a Lokiarchaeon culture.</title>
        <authorList>
            <person name="Ponce Toledo R.I."/>
            <person name="Rodrigues Oliveira T."/>
            <person name="Schleper C."/>
        </authorList>
    </citation>
    <scope>NUCLEOTIDE SEQUENCE [LARGE SCALE GENOMIC DNA]</scope>
    <source>
        <strain evidence="1 2">B35</strain>
    </source>
</reference>
<sequence>MADTVQAEEITIEVLQLAIEEALREAFPKANVCGYDALTQRKGSGRKHFNLPALVLSLGSFEYDVPTTTEQLAVILRWELRVVCSKKGGKAELEVRELAARVASFINGNRFGLKVKGAQFVSAGEDQFSPDLVALEPWLVEFEQSVCLGTSCFIDDFITPDEVYVSMEPDTGLDNIDKYERVTEDVINELPASGTATAV</sequence>
<keyword evidence="2" id="KW-1185">Reference proteome</keyword>